<keyword evidence="3" id="KW-0808">Transferase</keyword>
<dbReference type="PANTHER" id="PTHR12526:SF635">
    <property type="entry name" value="GLYCOSYL TRANSFERASE GROUP 1"/>
    <property type="match status" value="1"/>
</dbReference>
<proteinExistence type="predicted"/>
<organism evidence="3 4">
    <name type="scientific">Paracoccus solventivorans</name>
    <dbReference type="NCBI Taxonomy" id="53463"/>
    <lineage>
        <taxon>Bacteria</taxon>
        <taxon>Pseudomonadati</taxon>
        <taxon>Pseudomonadota</taxon>
        <taxon>Alphaproteobacteria</taxon>
        <taxon>Rhodobacterales</taxon>
        <taxon>Paracoccaceae</taxon>
        <taxon>Paracoccus</taxon>
    </lineage>
</organism>
<evidence type="ECO:0000313" key="3">
    <source>
        <dbReference type="EMBL" id="SHL97482.1"/>
    </source>
</evidence>
<feature type="domain" description="Glycosyltransferase subfamily 4-like N-terminal" evidence="2">
    <location>
        <begin position="17"/>
        <end position="173"/>
    </location>
</feature>
<dbReference type="PANTHER" id="PTHR12526">
    <property type="entry name" value="GLYCOSYLTRANSFERASE"/>
    <property type="match status" value="1"/>
</dbReference>
<evidence type="ECO:0000259" key="1">
    <source>
        <dbReference type="Pfam" id="PF00534"/>
    </source>
</evidence>
<dbReference type="CDD" id="cd03811">
    <property type="entry name" value="GT4_GT28_WabH-like"/>
    <property type="match status" value="1"/>
</dbReference>
<name>A0A1M7F086_9RHOB</name>
<protein>
    <submittedName>
        <fullName evidence="3">Glycosyltransferase involved in cell wall bisynthesis</fullName>
    </submittedName>
</protein>
<dbReference type="GO" id="GO:0016757">
    <property type="term" value="F:glycosyltransferase activity"/>
    <property type="evidence" value="ECO:0007669"/>
    <property type="project" value="UniProtKB-ARBA"/>
</dbReference>
<evidence type="ECO:0000313" key="4">
    <source>
        <dbReference type="Proteomes" id="UP000184444"/>
    </source>
</evidence>
<dbReference type="AlphaFoldDB" id="A0A1M7F086"/>
<dbReference type="InterPro" id="IPR001296">
    <property type="entry name" value="Glyco_trans_1"/>
</dbReference>
<keyword evidence="4" id="KW-1185">Reference proteome</keyword>
<evidence type="ECO:0000259" key="2">
    <source>
        <dbReference type="Pfam" id="PF13439"/>
    </source>
</evidence>
<sequence>MTAPARIGFVMPHLRHGGAERVVLELLRHLDRGRFQPLLILQRRDGDYLALLPPDVPVIALRHPRPPGCVIALARTLRRERIALIHSATNATNLYAATAARLARGRSRVVIAEHTPLDFSLSRAKWLALRRGAMRLAYPLADLMVAPLPEIGAEAARFLGPAAPPFRCLPNPVVAALAPPRDQPALALRIASVGRLAAVKRFDLLIVAFATFRARHPAATLTLFGDGPERPALERLAAGLGLGTSVAFAGYVEDVPTRLAGCDLFVCTSEREGFGNAMVEAMAAGVPVLSTDCPFGPRLLLRGGQAGRLVAADDAASLAAAMLQLAEDRASRRAHAAAGRQVAAGFGVAQAVAAYEQAFAAVLAGRPEAA</sequence>
<dbReference type="OrthoDB" id="9790710at2"/>
<dbReference type="SUPFAM" id="SSF53756">
    <property type="entry name" value="UDP-Glycosyltransferase/glycogen phosphorylase"/>
    <property type="match status" value="1"/>
</dbReference>
<dbReference type="RefSeq" id="WP_073063361.1">
    <property type="nucleotide sequence ID" value="NZ_FRCK01000002.1"/>
</dbReference>
<dbReference type="Pfam" id="PF13439">
    <property type="entry name" value="Glyco_transf_4"/>
    <property type="match status" value="1"/>
</dbReference>
<accession>A0A1M7F086</accession>
<dbReference type="STRING" id="53463.SAMN05444389_102450"/>
<gene>
    <name evidence="3" type="ORF">SAMN05444389_102450</name>
</gene>
<dbReference type="EMBL" id="FRCK01000002">
    <property type="protein sequence ID" value="SHL97482.1"/>
    <property type="molecule type" value="Genomic_DNA"/>
</dbReference>
<dbReference type="InterPro" id="IPR028098">
    <property type="entry name" value="Glyco_trans_4-like_N"/>
</dbReference>
<reference evidence="4" key="1">
    <citation type="submission" date="2016-11" db="EMBL/GenBank/DDBJ databases">
        <authorList>
            <person name="Varghese N."/>
            <person name="Submissions S."/>
        </authorList>
    </citation>
    <scope>NUCLEOTIDE SEQUENCE [LARGE SCALE GENOMIC DNA]</scope>
    <source>
        <strain evidence="4">DSM 6637</strain>
    </source>
</reference>
<feature type="domain" description="Glycosyl transferase family 1" evidence="1">
    <location>
        <begin position="190"/>
        <end position="341"/>
    </location>
</feature>
<dbReference type="Pfam" id="PF00534">
    <property type="entry name" value="Glycos_transf_1"/>
    <property type="match status" value="1"/>
</dbReference>
<dbReference type="Gene3D" id="3.40.50.2000">
    <property type="entry name" value="Glycogen Phosphorylase B"/>
    <property type="match status" value="2"/>
</dbReference>
<dbReference type="Proteomes" id="UP000184444">
    <property type="component" value="Unassembled WGS sequence"/>
</dbReference>